<dbReference type="InterPro" id="IPR014845">
    <property type="entry name" value="GYD/TTHA1554"/>
</dbReference>
<dbReference type="EMBL" id="LN899825">
    <property type="protein sequence ID" value="CUV35703.1"/>
    <property type="molecule type" value="Genomic_DNA"/>
</dbReference>
<reference evidence="9" key="3">
    <citation type="submission" date="2018-01" db="EMBL/GenBank/DDBJ databases">
        <title>Raltonia solanacearum P824 infects blueberry.</title>
        <authorList>
            <person name="Bocsanczy A.M."/>
            <person name="Norman D.J."/>
        </authorList>
    </citation>
    <scope>NUCLEOTIDE SEQUENCE [LARGE SCALE GENOMIC DNA]</scope>
    <source>
        <strain evidence="9">P824</strain>
    </source>
</reference>
<dbReference type="EMBL" id="CP025741">
    <property type="protein sequence ID" value="AYA47941.1"/>
    <property type="molecule type" value="Genomic_DNA"/>
</dbReference>
<dbReference type="Proteomes" id="UP000262427">
    <property type="component" value="Chromosome CM"/>
</dbReference>
<organism evidence="8">
    <name type="scientific">Ralstonia solanacearum</name>
    <name type="common">Pseudomonas solanacearum</name>
    <dbReference type="NCBI Taxonomy" id="305"/>
    <lineage>
        <taxon>Bacteria</taxon>
        <taxon>Pseudomonadati</taxon>
        <taxon>Pseudomonadota</taxon>
        <taxon>Betaproteobacteria</taxon>
        <taxon>Burkholderiales</taxon>
        <taxon>Burkholderiaceae</taxon>
        <taxon>Ralstonia</taxon>
        <taxon>Ralstonia solanacearum species complex</taxon>
    </lineage>
</organism>
<evidence type="ECO:0000313" key="5">
    <source>
        <dbReference type="EMBL" id="CUV35703.1"/>
    </source>
</evidence>
<protein>
    <submittedName>
        <fullName evidence="1">GYD domain-containing protein</fullName>
    </submittedName>
</protein>
<dbReference type="Pfam" id="PF08734">
    <property type="entry name" value="GYD"/>
    <property type="match status" value="1"/>
</dbReference>
<proteinExistence type="predicted"/>
<dbReference type="AlphaFoldDB" id="A0A0K1ZP77"/>
<dbReference type="EMBL" id="LN899827">
    <property type="protein sequence ID" value="CUV44833.1"/>
    <property type="molecule type" value="Genomic_DNA"/>
</dbReference>
<evidence type="ECO:0000313" key="9">
    <source>
        <dbReference type="Proteomes" id="UP000262427"/>
    </source>
</evidence>
<reference evidence="1" key="2">
    <citation type="submission" date="2018-01" db="EMBL/GenBank/DDBJ databases">
        <title>Ralstonia pseudosolanacearum P824 infects blueberry.</title>
        <authorList>
            <person name="Bocsanczy A.M."/>
            <person name="Norman D.J."/>
        </authorList>
    </citation>
    <scope>NUCLEOTIDE SEQUENCE</scope>
    <source>
        <strain evidence="1">P824</strain>
    </source>
</reference>
<gene>
    <name evidence="2" type="ORF">PSS4_v1_1390043</name>
    <name evidence="8" type="ORF">RD1301_v1_3050009</name>
    <name evidence="1" type="ORF">RSP824_16555</name>
    <name evidence="3" type="ORF">RUN1744_v1_270034</name>
    <name evidence="4" type="ORF">RUN1985_v1_690029</name>
    <name evidence="5" type="ORF">TD1301_v1_1580014</name>
    <name evidence="6" type="ORF">TF3108_v1_650009</name>
    <name evidence="7" type="ORF">TO10_v1_180066</name>
</gene>
<sequence length="97" mass="10698">MATFLALLNFTDQGIRSVKDTTRRAAAARDLAKSFGIEMKEIYWTLGQYDLAVIFEGPDDATMTAFGLALGMAGNVRSETLRAFSLDEMNQILSKMP</sequence>
<accession>A0A0K1ZP77</accession>
<dbReference type="EMBL" id="LN899821">
    <property type="protein sequence ID" value="CUV20241.1"/>
    <property type="molecule type" value="Genomic_DNA"/>
</dbReference>
<evidence type="ECO:0000313" key="7">
    <source>
        <dbReference type="EMBL" id="CUV44833.1"/>
    </source>
</evidence>
<dbReference type="EMBL" id="LN899826">
    <property type="protein sequence ID" value="CUV41024.1"/>
    <property type="molecule type" value="Genomic_DNA"/>
</dbReference>
<evidence type="ECO:0000313" key="4">
    <source>
        <dbReference type="EMBL" id="CUV30658.1"/>
    </source>
</evidence>
<evidence type="ECO:0000313" key="6">
    <source>
        <dbReference type="EMBL" id="CUV41024.1"/>
    </source>
</evidence>
<dbReference type="PATRIC" id="fig|305.118.peg.3270"/>
<dbReference type="EMBL" id="LN899823">
    <property type="protein sequence ID" value="CUV22893.1"/>
    <property type="molecule type" value="Genomic_DNA"/>
</dbReference>
<evidence type="ECO:0000313" key="3">
    <source>
        <dbReference type="EMBL" id="CUV22893.1"/>
    </source>
</evidence>
<name>A0A0K1ZP77_RALSL</name>
<dbReference type="EMBL" id="LN899824">
    <property type="protein sequence ID" value="CUV30658.1"/>
    <property type="molecule type" value="Genomic_DNA"/>
</dbReference>
<evidence type="ECO:0000313" key="8">
    <source>
        <dbReference type="EMBL" id="CUV63021.1"/>
    </source>
</evidence>
<evidence type="ECO:0000313" key="1">
    <source>
        <dbReference type="EMBL" id="AYA47941.1"/>
    </source>
</evidence>
<reference evidence="8" key="1">
    <citation type="submission" date="2015-10" db="EMBL/GenBank/DDBJ databases">
        <authorList>
            <person name="Gilbert D.G."/>
        </authorList>
    </citation>
    <scope>NUCLEOTIDE SEQUENCE</scope>
    <source>
        <strain evidence="8">Phyl III-seqv23</strain>
    </source>
</reference>
<dbReference type="EMBL" id="LN899822">
    <property type="protein sequence ID" value="CUV63021.1"/>
    <property type="molecule type" value="Genomic_DNA"/>
</dbReference>
<evidence type="ECO:0000313" key="2">
    <source>
        <dbReference type="EMBL" id="CUV20241.1"/>
    </source>
</evidence>